<accession>A0A1Y6M1M9</accession>
<sequence>MSRTVTLEDAPATTLSPDEKSPTIRDMGTASNPPPGTLPPTPSSTIPSALALTSCQYARLVRQLVETDELLDLSKDSRAAVACGMSYSTRDIEQCLVHSLYIRALSTSYTQDETERMATPGRVKEHT</sequence>
<dbReference type="AlphaFoldDB" id="A0A1Y6M1M9"/>
<dbReference type="EMBL" id="LT882694">
    <property type="protein sequence ID" value="SMY30496.1"/>
    <property type="molecule type" value="Genomic_DNA"/>
</dbReference>
<gene>
    <name evidence="2" type="ORF">ZT1A5_G11950</name>
</gene>
<feature type="compositionally biased region" description="Pro residues" evidence="1">
    <location>
        <begin position="32"/>
        <end position="42"/>
    </location>
</feature>
<proteinExistence type="predicted"/>
<dbReference type="Proteomes" id="UP000215453">
    <property type="component" value="Chromosome 19"/>
</dbReference>
<evidence type="ECO:0000256" key="1">
    <source>
        <dbReference type="SAM" id="MobiDB-lite"/>
    </source>
</evidence>
<organism evidence="2 3">
    <name type="scientific">Zymoseptoria tritici ST99CH_1A5</name>
    <dbReference type="NCBI Taxonomy" id="1276529"/>
    <lineage>
        <taxon>Eukaryota</taxon>
        <taxon>Fungi</taxon>
        <taxon>Dikarya</taxon>
        <taxon>Ascomycota</taxon>
        <taxon>Pezizomycotina</taxon>
        <taxon>Dothideomycetes</taxon>
        <taxon>Dothideomycetidae</taxon>
        <taxon>Mycosphaerellales</taxon>
        <taxon>Mycosphaerellaceae</taxon>
        <taxon>Zymoseptoria</taxon>
    </lineage>
</organism>
<feature type="region of interest" description="Disordered" evidence="1">
    <location>
        <begin position="1"/>
        <end position="45"/>
    </location>
</feature>
<protein>
    <submittedName>
        <fullName evidence="2">Uncharacterized protein</fullName>
    </submittedName>
</protein>
<name>A0A1Y6M1M9_ZYMTR</name>
<evidence type="ECO:0000313" key="3">
    <source>
        <dbReference type="Proteomes" id="UP000215453"/>
    </source>
</evidence>
<reference evidence="2 3" key="1">
    <citation type="submission" date="2016-10" db="EMBL/GenBank/DDBJ databases">
        <authorList>
            <person name="Varghese N."/>
        </authorList>
    </citation>
    <scope>NUCLEOTIDE SEQUENCE [LARGE SCALE GENOMIC DNA]</scope>
</reference>
<evidence type="ECO:0000313" key="2">
    <source>
        <dbReference type="EMBL" id="SMY30496.1"/>
    </source>
</evidence>